<protein>
    <submittedName>
        <fullName evidence="2">Uncharacterized protein</fullName>
    </submittedName>
</protein>
<feature type="compositionally biased region" description="Basic residues" evidence="1">
    <location>
        <begin position="49"/>
        <end position="61"/>
    </location>
</feature>
<dbReference type="Proteomes" id="UP000299102">
    <property type="component" value="Unassembled WGS sequence"/>
</dbReference>
<keyword evidence="3" id="KW-1185">Reference proteome</keyword>
<feature type="compositionally biased region" description="Basic and acidic residues" evidence="1">
    <location>
        <begin position="86"/>
        <end position="98"/>
    </location>
</feature>
<proteinExistence type="predicted"/>
<dbReference type="EMBL" id="BGZK01000277">
    <property type="protein sequence ID" value="GBP33683.1"/>
    <property type="molecule type" value="Genomic_DNA"/>
</dbReference>
<evidence type="ECO:0000313" key="2">
    <source>
        <dbReference type="EMBL" id="GBP33683.1"/>
    </source>
</evidence>
<feature type="compositionally biased region" description="Basic and acidic residues" evidence="1">
    <location>
        <begin position="1"/>
        <end position="34"/>
    </location>
</feature>
<organism evidence="2 3">
    <name type="scientific">Eumeta variegata</name>
    <name type="common">Bagworm moth</name>
    <name type="synonym">Eumeta japonica</name>
    <dbReference type="NCBI Taxonomy" id="151549"/>
    <lineage>
        <taxon>Eukaryota</taxon>
        <taxon>Metazoa</taxon>
        <taxon>Ecdysozoa</taxon>
        <taxon>Arthropoda</taxon>
        <taxon>Hexapoda</taxon>
        <taxon>Insecta</taxon>
        <taxon>Pterygota</taxon>
        <taxon>Neoptera</taxon>
        <taxon>Endopterygota</taxon>
        <taxon>Lepidoptera</taxon>
        <taxon>Glossata</taxon>
        <taxon>Ditrysia</taxon>
        <taxon>Tineoidea</taxon>
        <taxon>Psychidae</taxon>
        <taxon>Oiketicinae</taxon>
        <taxon>Eumeta</taxon>
    </lineage>
</organism>
<comment type="caution">
    <text evidence="2">The sequence shown here is derived from an EMBL/GenBank/DDBJ whole genome shotgun (WGS) entry which is preliminary data.</text>
</comment>
<reference evidence="2 3" key="1">
    <citation type="journal article" date="2019" name="Commun. Biol.">
        <title>The bagworm genome reveals a unique fibroin gene that provides high tensile strength.</title>
        <authorList>
            <person name="Kono N."/>
            <person name="Nakamura H."/>
            <person name="Ohtoshi R."/>
            <person name="Tomita M."/>
            <person name="Numata K."/>
            <person name="Arakawa K."/>
        </authorList>
    </citation>
    <scope>NUCLEOTIDE SEQUENCE [LARGE SCALE GENOMIC DNA]</scope>
</reference>
<name>A0A4C1V4E5_EUMVA</name>
<evidence type="ECO:0000313" key="3">
    <source>
        <dbReference type="Proteomes" id="UP000299102"/>
    </source>
</evidence>
<accession>A0A4C1V4E5</accession>
<dbReference type="AlphaFoldDB" id="A0A4C1V4E5"/>
<feature type="region of interest" description="Disordered" evidence="1">
    <location>
        <begin position="86"/>
        <end position="112"/>
    </location>
</feature>
<evidence type="ECO:0000256" key="1">
    <source>
        <dbReference type="SAM" id="MobiDB-lite"/>
    </source>
</evidence>
<sequence length="211" mass="23801">MHDWNRKRIRDQKREKRENRAGWRTDWKGIRQRAETGPIIESTDSGGRNHSRRGQMRKRTRGPIARSDEKKTLGFYILTGEHVRRSESHCPNAHERHSPTITSTSGRQTERSKTNLSVSFTVLTPANPFSSSFTVKIGFSFAEPSAAPSAAVCGRFFSLSRQTKRRDKAEPQPRKAFVAEYAHGVGRHLTSAAMCDGTMTATDSSEAKLFH</sequence>
<feature type="region of interest" description="Disordered" evidence="1">
    <location>
        <begin position="1"/>
        <end position="64"/>
    </location>
</feature>
<gene>
    <name evidence="2" type="ORF">EVAR_16721_1</name>
</gene>